<feature type="region of interest" description="Disordered" evidence="1">
    <location>
        <begin position="183"/>
        <end position="275"/>
    </location>
</feature>
<gene>
    <name evidence="2" type="ORF">ACFQO7_29065</name>
</gene>
<evidence type="ECO:0000313" key="2">
    <source>
        <dbReference type="EMBL" id="MFC7246549.1"/>
    </source>
</evidence>
<accession>A0ABW2H5H6</accession>
<evidence type="ECO:0008006" key="4">
    <source>
        <dbReference type="Google" id="ProtNLM"/>
    </source>
</evidence>
<dbReference type="Proteomes" id="UP001596392">
    <property type="component" value="Unassembled WGS sequence"/>
</dbReference>
<keyword evidence="3" id="KW-1185">Reference proteome</keyword>
<dbReference type="RefSeq" id="WP_376809348.1">
    <property type="nucleotide sequence ID" value="NZ_JBHTAC010000041.1"/>
</dbReference>
<reference evidence="3" key="1">
    <citation type="journal article" date="2019" name="Int. J. Syst. Evol. Microbiol.">
        <title>The Global Catalogue of Microorganisms (GCM) 10K type strain sequencing project: providing services to taxonomists for standard genome sequencing and annotation.</title>
        <authorList>
            <consortium name="The Broad Institute Genomics Platform"/>
            <consortium name="The Broad Institute Genome Sequencing Center for Infectious Disease"/>
            <person name="Wu L."/>
            <person name="Ma J."/>
        </authorList>
    </citation>
    <scope>NUCLEOTIDE SEQUENCE [LARGE SCALE GENOMIC DNA]</scope>
    <source>
        <strain evidence="3">CGMCC 1.9106</strain>
    </source>
</reference>
<comment type="caution">
    <text evidence="2">The sequence shown here is derived from an EMBL/GenBank/DDBJ whole genome shotgun (WGS) entry which is preliminary data.</text>
</comment>
<protein>
    <recommendedName>
        <fullName evidence="4">Transposase</fullName>
    </recommendedName>
</protein>
<proteinExistence type="predicted"/>
<evidence type="ECO:0000313" key="3">
    <source>
        <dbReference type="Proteomes" id="UP001596392"/>
    </source>
</evidence>
<dbReference type="EMBL" id="JBHTAC010000041">
    <property type="protein sequence ID" value="MFC7246549.1"/>
    <property type="molecule type" value="Genomic_DNA"/>
</dbReference>
<feature type="compositionally biased region" description="Basic and acidic residues" evidence="1">
    <location>
        <begin position="218"/>
        <end position="268"/>
    </location>
</feature>
<evidence type="ECO:0000256" key="1">
    <source>
        <dbReference type="SAM" id="MobiDB-lite"/>
    </source>
</evidence>
<name>A0ABW2H5H6_9ACTN</name>
<sequence>MGEVPEETVRELYTALPEEFTAARDAAAAAAKAAGHSAQATAIKRLRRPTVAAWLVNLLAHRAPERIAELTALSAALRDAQRQLRGADLRALTVQRRELLSALAEQAVDLGVRAQPGLTPAKLPQAEVEQTLAAALADDEIAAQVRAGTVVKAVSYTGFGAASAFGADTDDEDDADVVVLPRRPARKAPAGPAPTPPVPAHDGAAAPAGGRVARRAVAQRDRSADDVRPEREARATEPPRVPLELRRELASAREAERRARDEADRARAAEAAGADELAQLRETLAALEERRARAQQEVDGRRAARTAAERALAAAVRRTTKAQAAIDAVTA</sequence>
<organism evidence="2 3">
    <name type="scientific">Catellatospora aurea</name>
    <dbReference type="NCBI Taxonomy" id="1337874"/>
    <lineage>
        <taxon>Bacteria</taxon>
        <taxon>Bacillati</taxon>
        <taxon>Actinomycetota</taxon>
        <taxon>Actinomycetes</taxon>
        <taxon>Micromonosporales</taxon>
        <taxon>Micromonosporaceae</taxon>
        <taxon>Catellatospora</taxon>
    </lineage>
</organism>
<feature type="compositionally biased region" description="Low complexity" evidence="1">
    <location>
        <begin position="200"/>
        <end position="211"/>
    </location>
</feature>